<dbReference type="EMBL" id="KB908833">
    <property type="protein sequence ID" value="EOA83246.1"/>
    <property type="molecule type" value="Genomic_DNA"/>
</dbReference>
<evidence type="ECO:0000256" key="2">
    <source>
        <dbReference type="ARBA" id="ARBA00023242"/>
    </source>
</evidence>
<reference evidence="4 5" key="2">
    <citation type="journal article" date="2013" name="PLoS Genet.">
        <title>Comparative genome structure, secondary metabolite, and effector coding capacity across Cochliobolus pathogens.</title>
        <authorList>
            <person name="Condon B.J."/>
            <person name="Leng Y."/>
            <person name="Wu D."/>
            <person name="Bushley K.E."/>
            <person name="Ohm R.A."/>
            <person name="Otillar R."/>
            <person name="Martin J."/>
            <person name="Schackwitz W."/>
            <person name="Grimwood J."/>
            <person name="MohdZainudin N."/>
            <person name="Xue C."/>
            <person name="Wang R."/>
            <person name="Manning V.A."/>
            <person name="Dhillon B."/>
            <person name="Tu Z.J."/>
            <person name="Steffenson B.J."/>
            <person name="Salamov A."/>
            <person name="Sun H."/>
            <person name="Lowry S."/>
            <person name="LaButti K."/>
            <person name="Han J."/>
            <person name="Copeland A."/>
            <person name="Lindquist E."/>
            <person name="Barry K."/>
            <person name="Schmutz J."/>
            <person name="Baker S.E."/>
            <person name="Ciuffetti L.M."/>
            <person name="Grigoriev I.V."/>
            <person name="Zhong S."/>
            <person name="Turgeon B.G."/>
        </authorList>
    </citation>
    <scope>NUCLEOTIDE SEQUENCE [LARGE SCALE GENOMIC DNA]</scope>
    <source>
        <strain evidence="5">28A</strain>
    </source>
</reference>
<dbReference type="OrthoDB" id="5423707at2759"/>
<dbReference type="InterPro" id="IPR000637">
    <property type="entry name" value="HMGI/Y_DNA-bd_CS"/>
</dbReference>
<feature type="region of interest" description="Disordered" evidence="3">
    <location>
        <begin position="1"/>
        <end position="508"/>
    </location>
</feature>
<feature type="compositionally biased region" description="Basic residues" evidence="3">
    <location>
        <begin position="179"/>
        <end position="188"/>
    </location>
</feature>
<dbReference type="AlphaFoldDB" id="R0IDN0"/>
<feature type="compositionally biased region" description="Polar residues" evidence="3">
    <location>
        <begin position="243"/>
        <end position="260"/>
    </location>
</feature>
<feature type="compositionally biased region" description="Basic residues" evidence="3">
    <location>
        <begin position="479"/>
        <end position="489"/>
    </location>
</feature>
<dbReference type="PROSITE" id="PS00354">
    <property type="entry name" value="HMGI_Y"/>
    <property type="match status" value="1"/>
</dbReference>
<feature type="compositionally biased region" description="Acidic residues" evidence="3">
    <location>
        <begin position="272"/>
        <end position="285"/>
    </location>
</feature>
<comment type="subcellular location">
    <subcellularLocation>
        <location evidence="1">Nucleus</location>
    </subcellularLocation>
</comment>
<feature type="compositionally biased region" description="Low complexity" evidence="3">
    <location>
        <begin position="289"/>
        <end position="301"/>
    </location>
</feature>
<dbReference type="InterPro" id="IPR013268">
    <property type="entry name" value="UTP16"/>
</dbReference>
<dbReference type="STRING" id="671987.R0IDN0"/>
<evidence type="ECO:0000256" key="1">
    <source>
        <dbReference type="ARBA" id="ARBA00004123"/>
    </source>
</evidence>
<keyword evidence="2" id="KW-0539">Nucleus</keyword>
<organism evidence="4 5">
    <name type="scientific">Exserohilum turcicum (strain 28A)</name>
    <name type="common">Northern leaf blight fungus</name>
    <name type="synonym">Setosphaeria turcica</name>
    <dbReference type="NCBI Taxonomy" id="671987"/>
    <lineage>
        <taxon>Eukaryota</taxon>
        <taxon>Fungi</taxon>
        <taxon>Dikarya</taxon>
        <taxon>Ascomycota</taxon>
        <taxon>Pezizomycotina</taxon>
        <taxon>Dothideomycetes</taxon>
        <taxon>Pleosporomycetidae</taxon>
        <taxon>Pleosporales</taxon>
        <taxon>Pleosporineae</taxon>
        <taxon>Pleosporaceae</taxon>
        <taxon>Exserohilum</taxon>
    </lineage>
</organism>
<proteinExistence type="predicted"/>
<dbReference type="HOGENOM" id="CLU_548564_0_0_1"/>
<dbReference type="GO" id="GO:0030515">
    <property type="term" value="F:snoRNA binding"/>
    <property type="evidence" value="ECO:0007669"/>
    <property type="project" value="InterPro"/>
</dbReference>
<protein>
    <submittedName>
        <fullName evidence="4">Uncharacterized protein</fullName>
    </submittedName>
</protein>
<evidence type="ECO:0000313" key="4">
    <source>
        <dbReference type="EMBL" id="EOA83246.1"/>
    </source>
</evidence>
<dbReference type="Pfam" id="PF08297">
    <property type="entry name" value="U3_snoRNA_assoc"/>
    <property type="match status" value="1"/>
</dbReference>
<sequence>MVTTRGGTETPGAPTPTPRSSTRKQAGKRELESLETPTQTKRQRKAPKATPKKGSAKEPKGQEGSADEPSQDSSNETSDTTAIAAPTSEAPQTPRQGGVPARRRSTRQSAAGGESADQSSNTEGKEDEEPSTAQNPGFYTPAQAPGSVYATPATHRQPEGSPTPKANAMKDHTPSAAAKKGRGRPKKSVQKELAEVVEEAGEEVPSSTYESEMAPIPSQDSIPPSAQPEKTHMRFGSEEPAPTQDTPVVNKQGSKLSEATKSAIEPSQVESEKDDEASDSDDEAPEVVTTAAASSKALAARTEAERAQKAQQAKEQAKRQAREEFLAAQQAAKREREEKKAKKLAKQAAKEAKANAAAAAEEEEGPTANEESDAEPPRMNLDTSNGLLPASLLETIDDQRPPTPPPERRGKTEEERRREKLNQHIKFLERTDKPTKDVKKGRLSVAVLAQQNKVLPPKANRNTKNVREHWLKGRQADKKNKKAVGKPRFGKMERRQHGNRGFLRDGDD</sequence>
<dbReference type="GO" id="GO:0006355">
    <property type="term" value="P:regulation of DNA-templated transcription"/>
    <property type="evidence" value="ECO:0007669"/>
    <property type="project" value="InterPro"/>
</dbReference>
<feature type="compositionally biased region" description="Basic and acidic residues" evidence="3">
    <location>
        <begin position="315"/>
        <end position="325"/>
    </location>
</feature>
<dbReference type="GO" id="GO:0006364">
    <property type="term" value="P:rRNA processing"/>
    <property type="evidence" value="ECO:0007669"/>
    <property type="project" value="InterPro"/>
</dbReference>
<feature type="compositionally biased region" description="Basic and acidic residues" evidence="3">
    <location>
        <begin position="465"/>
        <end position="478"/>
    </location>
</feature>
<evidence type="ECO:0000256" key="3">
    <source>
        <dbReference type="SAM" id="MobiDB-lite"/>
    </source>
</evidence>
<dbReference type="GeneID" id="19399205"/>
<dbReference type="RefSeq" id="XP_008029013.1">
    <property type="nucleotide sequence ID" value="XM_008030822.1"/>
</dbReference>
<reference evidence="4 5" key="1">
    <citation type="journal article" date="2012" name="PLoS Pathog.">
        <title>Diverse lifestyles and strategies of plant pathogenesis encoded in the genomes of eighteen Dothideomycetes fungi.</title>
        <authorList>
            <person name="Ohm R.A."/>
            <person name="Feau N."/>
            <person name="Henrissat B."/>
            <person name="Schoch C.L."/>
            <person name="Horwitz B.A."/>
            <person name="Barry K.W."/>
            <person name="Condon B.J."/>
            <person name="Copeland A.C."/>
            <person name="Dhillon B."/>
            <person name="Glaser F."/>
            <person name="Hesse C.N."/>
            <person name="Kosti I."/>
            <person name="LaButti K."/>
            <person name="Lindquist E.A."/>
            <person name="Lucas S."/>
            <person name="Salamov A.A."/>
            <person name="Bradshaw R.E."/>
            <person name="Ciuffetti L."/>
            <person name="Hamelin R.C."/>
            <person name="Kema G.H.J."/>
            <person name="Lawrence C."/>
            <person name="Scott J.A."/>
            <person name="Spatafora J.W."/>
            <person name="Turgeon B.G."/>
            <person name="de Wit P.J.G.M."/>
            <person name="Zhong S."/>
            <person name="Goodwin S.B."/>
            <person name="Grigoriev I.V."/>
        </authorList>
    </citation>
    <scope>NUCLEOTIDE SEQUENCE [LARGE SCALE GENOMIC DNA]</scope>
    <source>
        <strain evidence="5">28A</strain>
    </source>
</reference>
<evidence type="ECO:0000313" key="5">
    <source>
        <dbReference type="Proteomes" id="UP000016935"/>
    </source>
</evidence>
<dbReference type="Proteomes" id="UP000016935">
    <property type="component" value="Unassembled WGS sequence"/>
</dbReference>
<feature type="compositionally biased region" description="Basic and acidic residues" evidence="3">
    <location>
        <begin position="490"/>
        <end position="508"/>
    </location>
</feature>
<feature type="compositionally biased region" description="Polar residues" evidence="3">
    <location>
        <begin position="71"/>
        <end position="81"/>
    </location>
</feature>
<accession>R0IDN0</accession>
<feature type="compositionally biased region" description="Low complexity" evidence="3">
    <location>
        <begin position="1"/>
        <end position="12"/>
    </location>
</feature>
<dbReference type="eggNOG" id="ENOG502S51X">
    <property type="taxonomic scope" value="Eukaryota"/>
</dbReference>
<gene>
    <name evidence="4" type="ORF">SETTUDRAFT_164691</name>
</gene>
<name>R0IDN0_EXST2</name>
<keyword evidence="5" id="KW-1185">Reference proteome</keyword>
<feature type="compositionally biased region" description="Basic residues" evidence="3">
    <location>
        <begin position="41"/>
        <end position="51"/>
    </location>
</feature>
<feature type="compositionally biased region" description="Basic and acidic residues" evidence="3">
    <location>
        <begin position="406"/>
        <end position="440"/>
    </location>
</feature>
<feature type="compositionally biased region" description="Acidic residues" evidence="3">
    <location>
        <begin position="360"/>
        <end position="374"/>
    </location>
</feature>
<dbReference type="GO" id="GO:0005634">
    <property type="term" value="C:nucleus"/>
    <property type="evidence" value="ECO:0007669"/>
    <property type="project" value="UniProtKB-SubCell"/>
</dbReference>